<dbReference type="Proteomes" id="UP001305928">
    <property type="component" value="Chromosome"/>
</dbReference>
<organism evidence="1 2">
    <name type="scientific">Pseudomonas benzenivorans</name>
    <dbReference type="NCBI Taxonomy" id="556533"/>
    <lineage>
        <taxon>Bacteria</taxon>
        <taxon>Pseudomonadati</taxon>
        <taxon>Pseudomonadota</taxon>
        <taxon>Gammaproteobacteria</taxon>
        <taxon>Pseudomonadales</taxon>
        <taxon>Pseudomonadaceae</taxon>
        <taxon>Pseudomonas</taxon>
    </lineage>
</organism>
<reference evidence="1 2" key="1">
    <citation type="submission" date="2023-11" db="EMBL/GenBank/DDBJ databases">
        <title>Complete genome of Pseudomonas benzenivorans BA3361.</title>
        <authorList>
            <person name="Shin S.Y."/>
            <person name="Song J."/>
            <person name="Kang H."/>
        </authorList>
    </citation>
    <scope>NUCLEOTIDE SEQUENCE [LARGE SCALE GENOMIC DNA]</scope>
    <source>
        <strain evidence="1 2">HNIBRBA3361</strain>
    </source>
</reference>
<proteinExistence type="predicted"/>
<keyword evidence="2" id="KW-1185">Reference proteome</keyword>
<dbReference type="EMBL" id="CP137892">
    <property type="protein sequence ID" value="WPC06539.1"/>
    <property type="molecule type" value="Genomic_DNA"/>
</dbReference>
<protein>
    <submittedName>
        <fullName evidence="1">Uncharacterized protein</fullName>
    </submittedName>
</protein>
<dbReference type="RefSeq" id="WP_318645718.1">
    <property type="nucleotide sequence ID" value="NZ_CP137892.1"/>
</dbReference>
<sequence length="253" mass="28666">MAKNINSAYRIKEIINAAKNKAENIHTHEVWADIFDIKETDQNRKNFSISRCLADLHDEVEHVRNEMQRLGYSINLYNSSLNKCNSVFAVHAIMSAWKSLKQQITPEIAIALGFCSEILPNEEDLLDEEILEELRRLAKDLRETLEKSTLPQHTISIIQKHLGKIEEALITYKIVGAKALDEVMQAAYGEVIANEAIFEQAKGSTELSKLSLMWQKTKSVLDGITTTNDRLGAIQGMAEKGQKVIEFLEHFNV</sequence>
<evidence type="ECO:0000313" key="1">
    <source>
        <dbReference type="EMBL" id="WPC06539.1"/>
    </source>
</evidence>
<name>A0ABZ0PZD4_9PSED</name>
<gene>
    <name evidence="1" type="ORF">SBP02_07235</name>
</gene>
<evidence type="ECO:0000313" key="2">
    <source>
        <dbReference type="Proteomes" id="UP001305928"/>
    </source>
</evidence>
<accession>A0ABZ0PZD4</accession>